<reference evidence="2 3" key="1">
    <citation type="submission" date="2018-12" db="EMBL/GenBank/DDBJ databases">
        <title>The whole draft genome of Streptomyce luteoverticillatus CGMCC 15060.</title>
        <authorList>
            <person name="Feng Z."/>
            <person name="Chen G."/>
            <person name="Zhang J."/>
            <person name="Zhu H."/>
            <person name="Yu X."/>
            <person name="Zhang W."/>
            <person name="Zhang X."/>
        </authorList>
    </citation>
    <scope>NUCLEOTIDE SEQUENCE [LARGE SCALE GENOMIC DNA]</scope>
    <source>
        <strain evidence="2 3">CGMCC 15060</strain>
    </source>
</reference>
<dbReference type="OrthoDB" id="3542505at2"/>
<sequence>MAGSGRRERADRALLIGVSQYASDRPLEVAEGLGDIAAVERNLAELRAALSTGGVFADDRIESLHSPGVEQFEHRLGHVRDATDGLLLVYFAGHGIVDTRTGGHGRLLLGLRDAKVEHGPSFPGWIRWDDTLHRLCSGASARRHTVVVLDCCYAGNAAGAWEELDERDQDRISLLLAVQKNQRIDAGDAATPTPYTAELVRHLAGEPAGPLTVGGLQERLAAGLKQARTAGGRAWSPQVCRKGAGEHVVLARPPAAVRPGVPRPRRHRPRRPSSPSRPPGRPPAAVCG</sequence>
<dbReference type="Gene3D" id="3.40.50.1460">
    <property type="match status" value="1"/>
</dbReference>
<organism evidence="2 3">
    <name type="scientific">Streptomyces luteoverticillatus</name>
    <name type="common">Streptoverticillium luteoverticillatus</name>
    <dbReference type="NCBI Taxonomy" id="66425"/>
    <lineage>
        <taxon>Bacteria</taxon>
        <taxon>Bacillati</taxon>
        <taxon>Actinomycetota</taxon>
        <taxon>Actinomycetes</taxon>
        <taxon>Kitasatosporales</taxon>
        <taxon>Streptomycetaceae</taxon>
        <taxon>Streptomyces</taxon>
    </lineage>
</organism>
<evidence type="ECO:0000313" key="2">
    <source>
        <dbReference type="EMBL" id="AZQ70489.1"/>
    </source>
</evidence>
<proteinExistence type="predicted"/>
<dbReference type="AlphaFoldDB" id="A0A3S9PDR9"/>
<protein>
    <recommendedName>
        <fullName evidence="4">Caspase family protein</fullName>
    </recommendedName>
</protein>
<accession>A0A3S9PDR9</accession>
<evidence type="ECO:0000313" key="3">
    <source>
        <dbReference type="Proteomes" id="UP000267900"/>
    </source>
</evidence>
<name>A0A3S9PDR9_STRLT</name>
<dbReference type="Proteomes" id="UP000267900">
    <property type="component" value="Chromosome"/>
</dbReference>
<feature type="compositionally biased region" description="Low complexity" evidence="1">
    <location>
        <begin position="251"/>
        <end position="260"/>
    </location>
</feature>
<gene>
    <name evidence="2" type="ORF">EKH77_04015</name>
</gene>
<evidence type="ECO:0000256" key="1">
    <source>
        <dbReference type="SAM" id="MobiDB-lite"/>
    </source>
</evidence>
<feature type="region of interest" description="Disordered" evidence="1">
    <location>
        <begin position="250"/>
        <end position="288"/>
    </location>
</feature>
<dbReference type="RefSeq" id="WP_126913054.1">
    <property type="nucleotide sequence ID" value="NZ_CP034587.1"/>
</dbReference>
<dbReference type="EMBL" id="CP034587">
    <property type="protein sequence ID" value="AZQ70489.1"/>
    <property type="molecule type" value="Genomic_DNA"/>
</dbReference>
<keyword evidence="3" id="KW-1185">Reference proteome</keyword>
<evidence type="ECO:0008006" key="4">
    <source>
        <dbReference type="Google" id="ProtNLM"/>
    </source>
</evidence>